<evidence type="ECO:0000256" key="2">
    <source>
        <dbReference type="ARBA" id="ARBA00020581"/>
    </source>
</evidence>
<evidence type="ECO:0000259" key="6">
    <source>
        <dbReference type="Pfam" id="PF01765"/>
    </source>
</evidence>
<dbReference type="GO" id="GO:0005739">
    <property type="term" value="C:mitochondrion"/>
    <property type="evidence" value="ECO:0007669"/>
    <property type="project" value="TreeGrafter"/>
</dbReference>
<dbReference type="OrthoDB" id="407355at2759"/>
<dbReference type="RefSeq" id="XP_037140095.1">
    <property type="nucleotide sequence ID" value="XM_037284199.1"/>
</dbReference>
<dbReference type="Pfam" id="PF01765">
    <property type="entry name" value="RRF"/>
    <property type="match status" value="1"/>
</dbReference>
<name>A0A7G3ZIT5_9SACH</name>
<evidence type="ECO:0000256" key="1">
    <source>
        <dbReference type="ARBA" id="ARBA00005912"/>
    </source>
</evidence>
<dbReference type="EMBL" id="CP059250">
    <property type="protein sequence ID" value="QLL33421.1"/>
    <property type="molecule type" value="Genomic_DNA"/>
</dbReference>
<comment type="similarity">
    <text evidence="1">Belongs to the RRF family.</text>
</comment>
<feature type="domain" description="Ribosome recycling factor" evidence="6">
    <location>
        <begin position="74"/>
        <end position="237"/>
    </location>
</feature>
<proteinExistence type="inferred from homology"/>
<reference evidence="7 8" key="1">
    <citation type="submission" date="2020-06" db="EMBL/GenBank/DDBJ databases">
        <title>The yeast mating-type switching endonuclease HO is a domesticated member of an unorthodox homing genetic element family.</title>
        <authorList>
            <person name="Coughlan A.Y."/>
            <person name="Lombardi L."/>
            <person name="Braun-Galleani S."/>
            <person name="Martos A.R."/>
            <person name="Galeote V."/>
            <person name="Bigey F."/>
            <person name="Dequin S."/>
            <person name="Byrne K.P."/>
            <person name="Wolfe K.H."/>
        </authorList>
    </citation>
    <scope>NUCLEOTIDE SEQUENCE [LARGE SCALE GENOMIC DNA]</scope>
    <source>
        <strain evidence="7 8">CBS764</strain>
    </source>
</reference>
<dbReference type="AlphaFoldDB" id="A0A7G3ZIT5"/>
<keyword evidence="8" id="KW-1185">Reference proteome</keyword>
<evidence type="ECO:0000256" key="3">
    <source>
        <dbReference type="ARBA" id="ARBA00022917"/>
    </source>
</evidence>
<accession>A0A7G3ZIT5</accession>
<dbReference type="Gene3D" id="1.10.132.20">
    <property type="entry name" value="Ribosome-recycling factor"/>
    <property type="match status" value="1"/>
</dbReference>
<evidence type="ECO:0000256" key="4">
    <source>
        <dbReference type="ARBA" id="ARBA00024909"/>
    </source>
</evidence>
<dbReference type="GO" id="GO:0006412">
    <property type="term" value="P:translation"/>
    <property type="evidence" value="ECO:0007669"/>
    <property type="project" value="UniProtKB-KW"/>
</dbReference>
<comment type="function">
    <text evidence="4">Necessary for protein synthesis in mitochondria. Functions as a ribosome recycling factor in mitochondria.</text>
</comment>
<protein>
    <recommendedName>
        <fullName evidence="2">Ribosome-recycling factor, mitochondrial</fullName>
    </recommendedName>
    <alternativeName>
        <fullName evidence="5">Ribosome-releasing factor, mitochondrial</fullName>
    </alternativeName>
</protein>
<evidence type="ECO:0000313" key="7">
    <source>
        <dbReference type="EMBL" id="QLL33421.1"/>
    </source>
</evidence>
<evidence type="ECO:0000256" key="5">
    <source>
        <dbReference type="ARBA" id="ARBA00033107"/>
    </source>
</evidence>
<dbReference type="KEGG" id="tgb:HG536_0E03320"/>
<dbReference type="InterPro" id="IPR023584">
    <property type="entry name" value="Ribosome_recyc_fac_dom"/>
</dbReference>
<dbReference type="Proteomes" id="UP000515788">
    <property type="component" value="Chromosome 5"/>
</dbReference>
<evidence type="ECO:0000313" key="8">
    <source>
        <dbReference type="Proteomes" id="UP000515788"/>
    </source>
</evidence>
<sequence length="238" mass="27096">MVQRQFGMLAIQSLCRSLSARRGFQSSAQLLKKNSNNRKNGKDLKEKEEVDVVDLSQYVKQAQAEFTKTLDLHKKKLHETRQGVADPRMLDDLRMQDGKPLKTVASTSMKGKNALLVTVYDPKDTKHVVSSILAADLNLTPVRIPNNEQQLKIALPPPTTESRLKMCKSLKAVFEEYKNSSAKYSLGHIRAEILKDMKSFSKKDDKVRKVIQDVEKIHKEYVNKLEEQLKQAEKSVMS</sequence>
<keyword evidence="3" id="KW-0648">Protein biosynthesis</keyword>
<dbReference type="InterPro" id="IPR036191">
    <property type="entry name" value="RRF_sf"/>
</dbReference>
<dbReference type="InterPro" id="IPR002661">
    <property type="entry name" value="Ribosome_recyc_fac"/>
</dbReference>
<dbReference type="PANTHER" id="PTHR20982:SF3">
    <property type="entry name" value="MITOCHONDRIAL RIBOSOME RECYCLING FACTOR PSEUDO 1"/>
    <property type="match status" value="1"/>
</dbReference>
<dbReference type="Gene3D" id="3.30.1360.40">
    <property type="match status" value="1"/>
</dbReference>
<dbReference type="GO" id="GO:0043023">
    <property type="term" value="F:ribosomal large subunit binding"/>
    <property type="evidence" value="ECO:0007669"/>
    <property type="project" value="TreeGrafter"/>
</dbReference>
<dbReference type="PANTHER" id="PTHR20982">
    <property type="entry name" value="RIBOSOME RECYCLING FACTOR"/>
    <property type="match status" value="1"/>
</dbReference>
<organism evidence="7 8">
    <name type="scientific">Torulaspora globosa</name>
    <dbReference type="NCBI Taxonomy" id="48254"/>
    <lineage>
        <taxon>Eukaryota</taxon>
        <taxon>Fungi</taxon>
        <taxon>Dikarya</taxon>
        <taxon>Ascomycota</taxon>
        <taxon>Saccharomycotina</taxon>
        <taxon>Saccharomycetes</taxon>
        <taxon>Saccharomycetales</taxon>
        <taxon>Saccharomycetaceae</taxon>
        <taxon>Torulaspora</taxon>
    </lineage>
</organism>
<dbReference type="GeneID" id="59326617"/>
<gene>
    <name evidence="7" type="ORF">HG536_0E03320</name>
</gene>
<dbReference type="SUPFAM" id="SSF55194">
    <property type="entry name" value="Ribosome recycling factor, RRF"/>
    <property type="match status" value="1"/>
</dbReference>